<dbReference type="SUPFAM" id="SSF57845">
    <property type="entry name" value="B-box zinc-binding domain"/>
    <property type="match status" value="1"/>
</dbReference>
<feature type="compositionally biased region" description="Basic and acidic residues" evidence="2">
    <location>
        <begin position="273"/>
        <end position="291"/>
    </location>
</feature>
<proteinExistence type="predicted"/>
<feature type="compositionally biased region" description="Basic and acidic residues" evidence="2">
    <location>
        <begin position="52"/>
        <end position="67"/>
    </location>
</feature>
<dbReference type="VEuPathDB" id="PlasmoDB:PVPAM_080044500"/>
<dbReference type="CDD" id="cd19756">
    <property type="entry name" value="Bbox2"/>
    <property type="match status" value="1"/>
</dbReference>
<feature type="region of interest" description="Disordered" evidence="2">
    <location>
        <begin position="1457"/>
        <end position="1541"/>
    </location>
</feature>
<evidence type="ECO:0000313" key="5">
    <source>
        <dbReference type="Proteomes" id="UP000196402"/>
    </source>
</evidence>
<keyword evidence="1" id="KW-0862">Zinc</keyword>
<feature type="region of interest" description="Disordered" evidence="2">
    <location>
        <begin position="926"/>
        <end position="984"/>
    </location>
</feature>
<dbReference type="CDD" id="cd19757">
    <property type="entry name" value="Bbox1"/>
    <property type="match status" value="1"/>
</dbReference>
<dbReference type="PANTHER" id="PTHR25462">
    <property type="entry name" value="BONUS, ISOFORM C-RELATED"/>
    <property type="match status" value="1"/>
</dbReference>
<evidence type="ECO:0000259" key="3">
    <source>
        <dbReference type="PROSITE" id="PS50119"/>
    </source>
</evidence>
<feature type="region of interest" description="Disordered" evidence="2">
    <location>
        <begin position="1046"/>
        <end position="1093"/>
    </location>
</feature>
<keyword evidence="1" id="KW-0479">Metal-binding</keyword>
<dbReference type="GO" id="GO:0008270">
    <property type="term" value="F:zinc ion binding"/>
    <property type="evidence" value="ECO:0007669"/>
    <property type="project" value="UniProtKB-KW"/>
</dbReference>
<dbReference type="InterPro" id="IPR047153">
    <property type="entry name" value="TRIM45/56/19-like"/>
</dbReference>
<dbReference type="VEuPathDB" id="PlasmoDB:PVP01_0832100"/>
<feature type="region of interest" description="Disordered" evidence="2">
    <location>
        <begin position="1565"/>
        <end position="1623"/>
    </location>
</feature>
<accession>A0A1G4GWR6</accession>
<protein>
    <recommendedName>
        <fullName evidence="3">B box-type domain-containing protein</fullName>
    </recommendedName>
</protein>
<dbReference type="Proteomes" id="UP000196402">
    <property type="component" value="Chromosome 8"/>
</dbReference>
<feature type="region of interest" description="Disordered" evidence="2">
    <location>
        <begin position="52"/>
        <end position="71"/>
    </location>
</feature>
<reference evidence="4 5" key="1">
    <citation type="submission" date="2016-07" db="EMBL/GenBank/DDBJ databases">
        <authorList>
            <consortium name="Pathogen Informatics"/>
        </authorList>
    </citation>
    <scope>NUCLEOTIDE SEQUENCE [LARGE SCALE GENOMIC DNA]</scope>
</reference>
<gene>
    <name evidence="4" type="ORF">PVT01_080037500</name>
</gene>
<evidence type="ECO:0000313" key="4">
    <source>
        <dbReference type="EMBL" id="SCO67041.1"/>
    </source>
</evidence>
<dbReference type="GO" id="GO:0061630">
    <property type="term" value="F:ubiquitin protein ligase activity"/>
    <property type="evidence" value="ECO:0007669"/>
    <property type="project" value="TreeGrafter"/>
</dbReference>
<dbReference type="InterPro" id="IPR000315">
    <property type="entry name" value="Znf_B-box"/>
</dbReference>
<dbReference type="VEuPathDB" id="PlasmoDB:PVW1_080037800"/>
<keyword evidence="1" id="KW-0863">Zinc-finger</keyword>
<feature type="region of interest" description="Disordered" evidence="2">
    <location>
        <begin position="1237"/>
        <end position="1261"/>
    </location>
</feature>
<sequence>MNDKIVIREPLFAAPNEGKSGAGQYEQENFFGGERKDGANLTHHIGTNGPYKRCERWEHDGGSEQRSDPPLQLNEREDMSCFVNYKGDTQNLSHEKNVFVSFRKGEINPTYNIMDNIHDVHYTRRGTNGLNDYLRHVKINHTAPCVGEFRTCMHCFLSIATLFCKTCNVFLCAVCSIKLHKNEKDHVVNVASSGLFENDCSYNDVIVREKDKWLVEMDNNIPVKIREKCPVHTNEYVKYACKSCQYTLLCSDCLLNDPVHVQNEVVGGGNSPGEKRQDGAHAQEGSPRSDQEGENDGGGSAAPLRGGDPPSQTIVSIHQKGDTAVPPTTTRITTPPTPADDLLAHLKPGFKLIRGGHEIYTLVDAKNEIKRELNDKLEVLCRKSLVLKNAIPSLRNTYKYGKITSKNVKRSIRASFTITNSYLEKRKKKLHEELKVVQDKSTNFLKTIDEQRINYHSYLGMKKNEIQHMVKLSGRNAGLSLDYYVQKLESYKCLFFSKGNLIDIEKKLEIPHSNMKSEHLPSLVETMRVDVLEAKKKVSDASALIKKEFEKLFRCSSEIAVYPAHFRHILQKRIYAGGRVEPVDVDARRRQRYFHILPFTDLYMNMQVTFQQQFLRKDSLHQKWEVRTVSLRSVYLCVHTHAGEVMSDVMSGVANGVGSGGGPHGAFPAQLPLSEDPPQSSHFIQKSEIKNLSNDIESVVSLPNVSVKLFSHEDITNITILERRNHPYGIEITEYNEKRDLCGYWLLTAKKESDVNALFDLLMGVKKQNKTGAVVPSFHPKINMSNPMFHFHQKNVNEVYKQLAGGLVEGPVVLLPGENTHMGEANENRLRGDELGRQQGSLETGQSSHSGDYTYERFRRDSSLLHYYEGMDDPEYSQHVKSHKIEDFIVGQTDVSPSNEEMALAECSQDVCAEWSSAESINPFSPCRAALGRAPRRKSPQRDPPQRRHQTNRLPEGHTQGGAGAARLHPLGVHPKKGLKTPPDVNISTVRLNLVHEEQHFMPMNVGSNFSLGEYTAGMYSNGVHITRGATAGGAVHTGSYSNRGGDGGNALGGGSLTGGTLVSGQPDEEGTSVGEPTNEHSGERRSGDHSDGVFAVTTGGKCGDKLGVKNGLMLGSLPVEDPPKMEGGEDAPEGNGKGEPHTGEAVGVARQVPHSTATSVAKRETCRKLAAIVQPLEGGRPTRLIHRAEEEPTGGKTTGGATNGSDLEETLAKTGELLNSDEVTKFLRRLNLAQSTSGGSLSSCRVKRLPGERQSPTVERGVAGALRCPDGGATHVCVADRGEGSNTPGHRKRGESSVESAEEPPLEPAEEPPLEPAEERPCRVYPEEGPLPDDMPMNGTAPSPRDRRNNQMQLLAPVRRENLAGGNPPYGGHKEEGITRHGEREGDALTTIVGDHSSVRASTGVMMLPLSQLDKSERGCFPVGGMNAKVPFRCGSPPREDTHKVSRMCNVLSDHRGGSDRGGLNEPGWTSPGVALTSGGDNGEAHSNRVQTDEQIGMGTTHPQGHRKNGVRCSPMEDVPREENRKEVSPTRGGDHAATPNLRVIMKPSSVHLPGRARLVKGTENSQGRMRSGVGRFRLEKEERHKTPPPKRKKNQGGAGSSAVPAPMPMARLKQLDGELAPGGDLPASVISRVLSQIGSKKVGS</sequence>
<dbReference type="PROSITE" id="PS50119">
    <property type="entry name" value="ZF_BBOX"/>
    <property type="match status" value="1"/>
</dbReference>
<feature type="compositionally biased region" description="Basic and acidic residues" evidence="2">
    <location>
        <begin position="1078"/>
        <end position="1092"/>
    </location>
</feature>
<dbReference type="eggNOG" id="ENOG502SQUJ">
    <property type="taxonomic scope" value="Eukaryota"/>
</dbReference>
<feature type="compositionally biased region" description="Basic and acidic residues" evidence="2">
    <location>
        <begin position="1318"/>
        <end position="1327"/>
    </location>
</feature>
<feature type="region of interest" description="Disordered" evidence="2">
    <location>
        <begin position="1280"/>
        <end position="1349"/>
    </location>
</feature>
<feature type="domain" description="B box-type" evidence="3">
    <location>
        <begin position="147"/>
        <end position="186"/>
    </location>
</feature>
<feature type="compositionally biased region" description="Acidic residues" evidence="2">
    <location>
        <begin position="1301"/>
        <end position="1314"/>
    </location>
</feature>
<feature type="compositionally biased region" description="Gly residues" evidence="2">
    <location>
        <begin position="1046"/>
        <end position="1058"/>
    </location>
</feature>
<dbReference type="EMBL" id="LT615246">
    <property type="protein sequence ID" value="SCO67041.1"/>
    <property type="molecule type" value="Genomic_DNA"/>
</dbReference>
<dbReference type="VEuPathDB" id="PlasmoDB:PVX_119525"/>
<name>A0A1G4GWR6_PLAVI</name>
<feature type="region of interest" description="Disordered" evidence="2">
    <location>
        <begin position="1119"/>
        <end position="1144"/>
    </location>
</feature>
<organism evidence="4 5">
    <name type="scientific">Plasmodium vivax</name>
    <name type="common">malaria parasite P. vivax</name>
    <dbReference type="NCBI Taxonomy" id="5855"/>
    <lineage>
        <taxon>Eukaryota</taxon>
        <taxon>Sar</taxon>
        <taxon>Alveolata</taxon>
        <taxon>Apicomplexa</taxon>
        <taxon>Aconoidasida</taxon>
        <taxon>Haemosporida</taxon>
        <taxon>Plasmodiidae</taxon>
        <taxon>Plasmodium</taxon>
        <taxon>Plasmodium (Plasmodium)</taxon>
    </lineage>
</organism>
<evidence type="ECO:0000256" key="1">
    <source>
        <dbReference type="PROSITE-ProRule" id="PRU00024"/>
    </source>
</evidence>
<dbReference type="PANTHER" id="PTHR25462:SF296">
    <property type="entry name" value="MEIOTIC P26, ISOFORM F"/>
    <property type="match status" value="1"/>
</dbReference>
<feature type="compositionally biased region" description="Basic and acidic residues" evidence="2">
    <location>
        <begin position="1519"/>
        <end position="1536"/>
    </location>
</feature>
<feature type="compositionally biased region" description="Basic and acidic residues" evidence="2">
    <location>
        <begin position="1578"/>
        <end position="1587"/>
    </location>
</feature>
<evidence type="ECO:0000256" key="2">
    <source>
        <dbReference type="SAM" id="MobiDB-lite"/>
    </source>
</evidence>
<feature type="region of interest" description="Disordered" evidence="2">
    <location>
        <begin position="1185"/>
        <end position="1207"/>
    </location>
</feature>
<feature type="region of interest" description="Disordered" evidence="2">
    <location>
        <begin position="264"/>
        <end position="340"/>
    </location>
</feature>